<dbReference type="Proteomes" id="UP000094578">
    <property type="component" value="Unassembled WGS sequence"/>
</dbReference>
<dbReference type="STRING" id="1886670.PTI45_03247"/>
<proteinExistence type="predicted"/>
<reference evidence="1 2" key="1">
    <citation type="submission" date="2016-08" db="EMBL/GenBank/DDBJ databases">
        <title>Genome sequencing of Paenibacillus sp. TI45-13ar, isolated from Korean traditional nuruk.</title>
        <authorList>
            <person name="Kim S.-J."/>
        </authorList>
    </citation>
    <scope>NUCLEOTIDE SEQUENCE [LARGE SCALE GENOMIC DNA]</scope>
    <source>
        <strain evidence="1 2">TI45-13ar</strain>
    </source>
</reference>
<gene>
    <name evidence="1" type="ORF">PTI45_03247</name>
</gene>
<accession>A0A1E3L0Y9</accession>
<dbReference type="RefSeq" id="WP_069328639.1">
    <property type="nucleotide sequence ID" value="NZ_MDER01000060.1"/>
</dbReference>
<evidence type="ECO:0000313" key="2">
    <source>
        <dbReference type="Proteomes" id="UP000094578"/>
    </source>
</evidence>
<protein>
    <recommendedName>
        <fullName evidence="3">Flagellar protein FliT</fullName>
    </recommendedName>
</protein>
<name>A0A1E3L0Y9_9BACL</name>
<sequence>MNTIENLKELLKELDQLTQEIVSRLHVISEEEMLDFIDQREAIVQQMQSYSDAVTDQDRIDIQKVLDCDLLIMNKLNSFKDQAGNWLEKQGSIRSQHTAYHQNYVTDSFFIDHLK</sequence>
<evidence type="ECO:0008006" key="3">
    <source>
        <dbReference type="Google" id="ProtNLM"/>
    </source>
</evidence>
<organism evidence="1 2">
    <name type="scientific">Paenibacillus nuruki</name>
    <dbReference type="NCBI Taxonomy" id="1886670"/>
    <lineage>
        <taxon>Bacteria</taxon>
        <taxon>Bacillati</taxon>
        <taxon>Bacillota</taxon>
        <taxon>Bacilli</taxon>
        <taxon>Bacillales</taxon>
        <taxon>Paenibacillaceae</taxon>
        <taxon>Paenibacillus</taxon>
    </lineage>
</organism>
<keyword evidence="2" id="KW-1185">Reference proteome</keyword>
<dbReference type="EMBL" id="MDER01000060">
    <property type="protein sequence ID" value="ODP27313.1"/>
    <property type="molecule type" value="Genomic_DNA"/>
</dbReference>
<dbReference type="AlphaFoldDB" id="A0A1E3L0Y9"/>
<evidence type="ECO:0000313" key="1">
    <source>
        <dbReference type="EMBL" id="ODP27313.1"/>
    </source>
</evidence>
<comment type="caution">
    <text evidence="1">The sequence shown here is derived from an EMBL/GenBank/DDBJ whole genome shotgun (WGS) entry which is preliminary data.</text>
</comment>